<evidence type="ECO:0000256" key="12">
    <source>
        <dbReference type="ARBA" id="ARBA00032078"/>
    </source>
</evidence>
<dbReference type="KEGG" id="cgob:115023715"/>
<dbReference type="GeneID" id="115023715"/>
<accession>A0A6J2RIQ2</accession>
<feature type="domain" description="GRF-type" evidence="17">
    <location>
        <begin position="27"/>
        <end position="69"/>
    </location>
</feature>
<dbReference type="GO" id="GO:0008270">
    <property type="term" value="F:zinc ion binding"/>
    <property type="evidence" value="ECO:0007669"/>
    <property type="project" value="UniProtKB-KW"/>
</dbReference>
<keyword evidence="18" id="KW-1185">Reference proteome</keyword>
<keyword evidence="4" id="KW-0963">Cytoplasm</keyword>
<organism evidence="18 19">
    <name type="scientific">Cottoperca gobio</name>
    <name type="common">Frogmouth</name>
    <name type="synonym">Aphritis gobio</name>
    <dbReference type="NCBI Taxonomy" id="56716"/>
    <lineage>
        <taxon>Eukaryota</taxon>
        <taxon>Metazoa</taxon>
        <taxon>Chordata</taxon>
        <taxon>Craniata</taxon>
        <taxon>Vertebrata</taxon>
        <taxon>Euteleostomi</taxon>
        <taxon>Actinopterygii</taxon>
        <taxon>Neopterygii</taxon>
        <taxon>Teleostei</taxon>
        <taxon>Neoteleostei</taxon>
        <taxon>Acanthomorphata</taxon>
        <taxon>Eupercaria</taxon>
        <taxon>Perciformes</taxon>
        <taxon>Notothenioidei</taxon>
        <taxon>Bovichtidae</taxon>
        <taxon>Cottoperca</taxon>
    </lineage>
</organism>
<dbReference type="PROSITE" id="PS51999">
    <property type="entry name" value="ZF_GRF"/>
    <property type="match status" value="1"/>
</dbReference>
<keyword evidence="11" id="KW-0539">Nucleus</keyword>
<keyword evidence="6" id="KW-0808">Transferase</keyword>
<evidence type="ECO:0000256" key="7">
    <source>
        <dbReference type="ARBA" id="ARBA00022691"/>
    </source>
</evidence>
<keyword evidence="9 15" id="KW-0863">Zinc-finger</keyword>
<dbReference type="AlphaFoldDB" id="A0A6J2RIQ2"/>
<dbReference type="RefSeq" id="XP_029310788.1">
    <property type="nucleotide sequence ID" value="XM_029454928.1"/>
</dbReference>
<evidence type="ECO:0000256" key="5">
    <source>
        <dbReference type="ARBA" id="ARBA00022603"/>
    </source>
</evidence>
<evidence type="ECO:0000256" key="6">
    <source>
        <dbReference type="ARBA" id="ARBA00022679"/>
    </source>
</evidence>
<sequence length="495" mass="56400">MDVTDANDDSFGIEVILPEDNKTAPRCPHGPTLLFEKVSKGGDKGRKFYACSACRDRKDCNFFQWEDDKVSEARLSAREAENKSKRPLFTHQEYCRRLKKLSSLLLGEKKFCQDCQILLLPGEHEAHSSHRSTVVSTAQMSRPSVLLRPLDNKKSNAQYLFTDRSSHFLLDTLAGLGYRKVLCVGTPRLQELIKLRNLEQKHEQMKSLLLDIDFRYAQFYGQDEFCHYNMFNHHFFDGEASSAVLQAFLRECDGQKVVMVADPPFGGLVKPLANSFSLLSQTWRKLSSDSSNAEMPMMWIFPYFFEPRILECLPSFTMLDYQVDYDNHPLYKHGKTGRKQSPVRLFTNISPRDVVLPKEEGYRFCSTCQRFVLSLNKHCAKCNVCPSKDGREWKHCSTCEKCVKPSWKHCQPCGRCALPDHPCGLGQEKEGCFNCGSLKHKRKACPVKGKNKSKSYRSLAKSGGKNVSHRPNLKPKAKRKSGAARRAKKMAALSK</sequence>
<keyword evidence="7" id="KW-0949">S-adenosyl-L-methionine</keyword>
<evidence type="ECO:0000256" key="2">
    <source>
        <dbReference type="ARBA" id="ARBA00004604"/>
    </source>
</evidence>
<dbReference type="PROSITE" id="PS00092">
    <property type="entry name" value="N6_MTASE"/>
    <property type="match status" value="1"/>
</dbReference>
<dbReference type="PANTHER" id="PTHR13493">
    <property type="entry name" value="ZINC FINGER CCHC DOMAIN-CONTAINING"/>
    <property type="match status" value="1"/>
</dbReference>
<protein>
    <recommendedName>
        <fullName evidence="14">rRNA N(6)-adenosine-methyltransferase ZCCHC4</fullName>
    </recommendedName>
    <alternativeName>
        <fullName evidence="12">Zinc finger CCHC domain-containing protein 4</fullName>
    </alternativeName>
</protein>
<evidence type="ECO:0000256" key="16">
    <source>
        <dbReference type="SAM" id="MobiDB-lite"/>
    </source>
</evidence>
<evidence type="ECO:0000256" key="11">
    <source>
        <dbReference type="ARBA" id="ARBA00023242"/>
    </source>
</evidence>
<name>A0A6J2RIQ2_COTGO</name>
<comment type="similarity">
    <text evidence="3">Belongs to the ZCCHC4 family.</text>
</comment>
<evidence type="ECO:0000256" key="4">
    <source>
        <dbReference type="ARBA" id="ARBA00022490"/>
    </source>
</evidence>
<evidence type="ECO:0000256" key="8">
    <source>
        <dbReference type="ARBA" id="ARBA00022723"/>
    </source>
</evidence>
<dbReference type="Proteomes" id="UP000504630">
    <property type="component" value="Chromosome 18"/>
</dbReference>
<dbReference type="CTD" id="29063"/>
<dbReference type="InterPro" id="IPR039846">
    <property type="entry name" value="ZCCHC4"/>
</dbReference>
<dbReference type="InParanoid" id="A0A6J2RIQ2"/>
<evidence type="ECO:0000256" key="9">
    <source>
        <dbReference type="ARBA" id="ARBA00022771"/>
    </source>
</evidence>
<dbReference type="GO" id="GO:0005737">
    <property type="term" value="C:cytoplasm"/>
    <property type="evidence" value="ECO:0007669"/>
    <property type="project" value="UniProtKB-SubCell"/>
</dbReference>
<evidence type="ECO:0000256" key="1">
    <source>
        <dbReference type="ARBA" id="ARBA00004496"/>
    </source>
</evidence>
<keyword evidence="8" id="KW-0479">Metal-binding</keyword>
<dbReference type="InterPro" id="IPR002052">
    <property type="entry name" value="DNA_methylase_N6_adenine_CS"/>
</dbReference>
<evidence type="ECO:0000256" key="14">
    <source>
        <dbReference type="ARBA" id="ARBA00049767"/>
    </source>
</evidence>
<keyword evidence="10" id="KW-0862">Zinc</keyword>
<evidence type="ECO:0000256" key="13">
    <source>
        <dbReference type="ARBA" id="ARBA00046086"/>
    </source>
</evidence>
<dbReference type="GO" id="GO:0003676">
    <property type="term" value="F:nucleic acid binding"/>
    <property type="evidence" value="ECO:0007669"/>
    <property type="project" value="InterPro"/>
</dbReference>
<keyword evidence="5" id="KW-0489">Methyltransferase</keyword>
<gene>
    <name evidence="19" type="primary">zcchc4</name>
</gene>
<evidence type="ECO:0000256" key="10">
    <source>
        <dbReference type="ARBA" id="ARBA00022833"/>
    </source>
</evidence>
<dbReference type="Pfam" id="PF10237">
    <property type="entry name" value="N6-adenineMlase"/>
    <property type="match status" value="1"/>
</dbReference>
<dbReference type="GO" id="GO:0005730">
    <property type="term" value="C:nucleolus"/>
    <property type="evidence" value="ECO:0007669"/>
    <property type="project" value="UniProtKB-SubCell"/>
</dbReference>
<evidence type="ECO:0000313" key="18">
    <source>
        <dbReference type="Proteomes" id="UP000504630"/>
    </source>
</evidence>
<dbReference type="OrthoDB" id="431817at2759"/>
<evidence type="ECO:0000256" key="15">
    <source>
        <dbReference type="PROSITE-ProRule" id="PRU01343"/>
    </source>
</evidence>
<reference evidence="19" key="1">
    <citation type="submission" date="2025-08" db="UniProtKB">
        <authorList>
            <consortium name="RefSeq"/>
        </authorList>
    </citation>
    <scope>IDENTIFICATION</scope>
</reference>
<proteinExistence type="inferred from homology"/>
<dbReference type="InterPro" id="IPR010666">
    <property type="entry name" value="Znf_GRF"/>
</dbReference>
<dbReference type="PROSITE" id="PS50216">
    <property type="entry name" value="DHHC"/>
    <property type="match status" value="1"/>
</dbReference>
<dbReference type="Pfam" id="PF06839">
    <property type="entry name" value="Zn_ribbon_GRF"/>
    <property type="match status" value="1"/>
</dbReference>
<feature type="region of interest" description="Disordered" evidence="16">
    <location>
        <begin position="448"/>
        <end position="495"/>
    </location>
</feature>
<evidence type="ECO:0000256" key="3">
    <source>
        <dbReference type="ARBA" id="ARBA00008246"/>
    </source>
</evidence>
<evidence type="ECO:0000259" key="17">
    <source>
        <dbReference type="PROSITE" id="PS51999"/>
    </source>
</evidence>
<dbReference type="InterPro" id="IPR041370">
    <property type="entry name" value="Mlase_EEF1AKMT1/ZCCHC4"/>
</dbReference>
<feature type="compositionally biased region" description="Basic residues" evidence="16">
    <location>
        <begin position="467"/>
        <end position="489"/>
    </location>
</feature>
<dbReference type="GO" id="GO:0008988">
    <property type="term" value="F:rRNA (adenine-N6-)-methyltransferase activity"/>
    <property type="evidence" value="ECO:0007669"/>
    <property type="project" value="InterPro"/>
</dbReference>
<comment type="subcellular location">
    <subcellularLocation>
        <location evidence="1">Cytoplasm</location>
    </subcellularLocation>
    <subcellularLocation>
        <location evidence="2">Nucleus</location>
        <location evidence="2">Nucleolus</location>
    </subcellularLocation>
</comment>
<dbReference type="PANTHER" id="PTHR13493:SF3">
    <property type="entry name" value="RRNA N6-ADENOSINE-METHYLTRANSFERASE ZCCHC4"/>
    <property type="match status" value="1"/>
</dbReference>
<evidence type="ECO:0000313" key="19">
    <source>
        <dbReference type="RefSeq" id="XP_029310788.1"/>
    </source>
</evidence>
<comment type="function">
    <text evidence="13">rRNA N6-methyltransferase that specifically methylates the adenine in position 4220 of 28S rRNA. N6-methylation of adenine(4220) in 28S rRNA is required for translation.</text>
</comment>